<sequence length="172" mass="18658">MNTPNNDTSSQAIRIWLRALEKDTELTGSECDTILGAITTSMPCRDTFVLASTGFHGSTETLEHMAVDNPSRDSVDLFSRSAMDLLTGEAQPDVPVLTKACRLLTQLEERAEGGQAAQPYAIHSWLAWLVGDFHAAQMAALLALAEDENVTLAHTVLTGIRLGVHIKRAKTI</sequence>
<reference evidence="1 2" key="1">
    <citation type="submission" date="2014-12" db="EMBL/GenBank/DDBJ databases">
        <title>Comparative genomics of the lactic acid bacteria isolated from the honey bee gut.</title>
        <authorList>
            <person name="Ellegaard K.M."/>
            <person name="Tamarit D."/>
            <person name="Javelind E."/>
            <person name="Olofsson T."/>
            <person name="Andersson S.G."/>
            <person name="Vasquez A."/>
        </authorList>
    </citation>
    <scope>NUCLEOTIDE SEQUENCE [LARGE SCALE GENOMIC DNA]</scope>
    <source>
        <strain evidence="1 2">Bin2</strain>
    </source>
</reference>
<protein>
    <submittedName>
        <fullName evidence="1">Uncharacterized protein</fullName>
    </submittedName>
</protein>
<name>A0A0F4KZN5_9BIFI</name>
<dbReference type="EMBL" id="JWME01000009">
    <property type="protein sequence ID" value="KJY51433.1"/>
    <property type="molecule type" value="Genomic_DNA"/>
</dbReference>
<proteinExistence type="predicted"/>
<evidence type="ECO:0000313" key="1">
    <source>
        <dbReference type="EMBL" id="KJY51433.1"/>
    </source>
</evidence>
<dbReference type="AlphaFoldDB" id="A0A0F4KZN5"/>
<evidence type="ECO:0000313" key="2">
    <source>
        <dbReference type="Proteomes" id="UP000033648"/>
    </source>
</evidence>
<accession>A0A0F4KZN5</accession>
<comment type="caution">
    <text evidence="1">The sequence shown here is derived from an EMBL/GenBank/DDBJ whole genome shotgun (WGS) entry which is preliminary data.</text>
</comment>
<gene>
    <name evidence="1" type="ORF">JF69_07100</name>
</gene>
<dbReference type="PATRIC" id="fig|1684.4.peg.765"/>
<organism evidence="1 2">
    <name type="scientific">Bifidobacterium asteroides</name>
    <dbReference type="NCBI Taxonomy" id="1684"/>
    <lineage>
        <taxon>Bacteria</taxon>
        <taxon>Bacillati</taxon>
        <taxon>Actinomycetota</taxon>
        <taxon>Actinomycetes</taxon>
        <taxon>Bifidobacteriales</taxon>
        <taxon>Bifidobacteriaceae</taxon>
        <taxon>Bifidobacterium</taxon>
    </lineage>
</organism>
<dbReference type="Proteomes" id="UP000033648">
    <property type="component" value="Unassembled WGS sequence"/>
</dbReference>